<protein>
    <recommendedName>
        <fullName evidence="5">Methyl-accepting transducer domain-containing protein</fullName>
    </recommendedName>
</protein>
<keyword evidence="4" id="KW-0812">Transmembrane</keyword>
<dbReference type="SMART" id="SM00283">
    <property type="entry name" value="MA"/>
    <property type="match status" value="1"/>
</dbReference>
<dbReference type="Pfam" id="PF00015">
    <property type="entry name" value="MCPsignal"/>
    <property type="match status" value="1"/>
</dbReference>
<keyword evidence="7" id="KW-1185">Reference proteome</keyword>
<keyword evidence="4" id="KW-0472">Membrane</keyword>
<dbReference type="InterPro" id="IPR051310">
    <property type="entry name" value="MCP_chemotaxis"/>
</dbReference>
<dbReference type="PROSITE" id="PS50111">
    <property type="entry name" value="CHEMOTAXIS_TRANSDUC_2"/>
    <property type="match status" value="1"/>
</dbReference>
<dbReference type="Proteomes" id="UP000584642">
    <property type="component" value="Unassembled WGS sequence"/>
</dbReference>
<gene>
    <name evidence="6" type="ORF">HND93_31390</name>
</gene>
<dbReference type="Gene3D" id="1.10.287.950">
    <property type="entry name" value="Methyl-accepting chemotaxis protein"/>
    <property type="match status" value="1"/>
</dbReference>
<evidence type="ECO:0000313" key="6">
    <source>
        <dbReference type="EMBL" id="NYZ24233.1"/>
    </source>
</evidence>
<keyword evidence="1" id="KW-0145">Chemotaxis</keyword>
<evidence type="ECO:0000256" key="3">
    <source>
        <dbReference type="PROSITE-ProRule" id="PRU00284"/>
    </source>
</evidence>
<keyword evidence="4" id="KW-1133">Transmembrane helix</keyword>
<evidence type="ECO:0000256" key="1">
    <source>
        <dbReference type="ARBA" id="ARBA00022500"/>
    </source>
</evidence>
<accession>A0ABX2TLZ4</accession>
<dbReference type="SUPFAM" id="SSF58104">
    <property type="entry name" value="Methyl-accepting chemotaxis protein (MCP) signaling domain"/>
    <property type="match status" value="1"/>
</dbReference>
<evidence type="ECO:0000313" key="7">
    <source>
        <dbReference type="Proteomes" id="UP000584642"/>
    </source>
</evidence>
<evidence type="ECO:0000256" key="2">
    <source>
        <dbReference type="ARBA" id="ARBA00029447"/>
    </source>
</evidence>
<feature type="transmembrane region" description="Helical" evidence="4">
    <location>
        <begin position="280"/>
        <end position="301"/>
    </location>
</feature>
<evidence type="ECO:0000256" key="4">
    <source>
        <dbReference type="SAM" id="Phobius"/>
    </source>
</evidence>
<proteinExistence type="inferred from homology"/>
<dbReference type="InterPro" id="IPR004089">
    <property type="entry name" value="MCPsignal_dom"/>
</dbReference>
<dbReference type="EMBL" id="JABFDB010000038">
    <property type="protein sequence ID" value="NYZ24233.1"/>
    <property type="molecule type" value="Genomic_DNA"/>
</dbReference>
<comment type="similarity">
    <text evidence="2">Belongs to the methyl-accepting chemotaxis (MCP) protein family.</text>
</comment>
<reference evidence="6 7" key="1">
    <citation type="submission" date="2020-05" db="EMBL/GenBank/DDBJ databases">
        <title>Azospirillum oleiclasticum sp. nov, a nitrogen-fixing and heavy crude oil-emulsifying bacterium isolated from the crude oil of Yumen Oilfield.</title>
        <authorList>
            <person name="Wu D."/>
            <person name="Cai M."/>
            <person name="Zhang X."/>
        </authorList>
    </citation>
    <scope>NUCLEOTIDE SEQUENCE [LARGE SCALE GENOMIC DNA]</scope>
    <source>
        <strain evidence="6 7">ROY-1-1-2</strain>
    </source>
</reference>
<dbReference type="PANTHER" id="PTHR43531:SF11">
    <property type="entry name" value="METHYL-ACCEPTING CHEMOTAXIS PROTEIN 3"/>
    <property type="match status" value="1"/>
</dbReference>
<dbReference type="PANTHER" id="PTHR43531">
    <property type="entry name" value="PROTEIN ICFG"/>
    <property type="match status" value="1"/>
</dbReference>
<evidence type="ECO:0000259" key="5">
    <source>
        <dbReference type="PROSITE" id="PS50111"/>
    </source>
</evidence>
<feature type="domain" description="Methyl-accepting transducer" evidence="5">
    <location>
        <begin position="416"/>
        <end position="652"/>
    </location>
</feature>
<comment type="caution">
    <text evidence="6">The sequence shown here is derived from an EMBL/GenBank/DDBJ whole genome shotgun (WGS) entry which is preliminary data.</text>
</comment>
<keyword evidence="3" id="KW-0807">Transducer</keyword>
<organism evidence="6 7">
    <name type="scientific">Azospirillum oleiclasticum</name>
    <dbReference type="NCBI Taxonomy" id="2735135"/>
    <lineage>
        <taxon>Bacteria</taxon>
        <taxon>Pseudomonadati</taxon>
        <taxon>Pseudomonadota</taxon>
        <taxon>Alphaproteobacteria</taxon>
        <taxon>Rhodospirillales</taxon>
        <taxon>Azospirillaceae</taxon>
        <taxon>Azospirillum</taxon>
    </lineage>
</organism>
<name>A0ABX2TLZ4_9PROT</name>
<dbReference type="RefSeq" id="WP_180286008.1">
    <property type="nucleotide sequence ID" value="NZ_JABFDB010000038.1"/>
</dbReference>
<sequence length="679" mass="69388">MTETRPAAPDGGAPDRECGRAAAAIAQLMTTLMDEEAVLDATAERKALLADFADLRAPLGLAAGNLRGYLATGEVGLRAAFEQGFSKAAAARNTIAGKRALLTATQAMVFAQVEERFAFLERTVPGLLERTGTARPAIVRPTAGPRVDPALMAGMGAVSGRLVAALTAMLDAERALPATAERKRLLIQIADVRGPVGIATSHLRDYLADGNPASRRHFTQFLGRAAAAMGALEGMRGLFEPVQADAFDQAQAAWAEYGPAASRAIAARDEAELGPAAPPLAAALPVVAACLAAALPVVLLAGSGVGAGTLLGAAVAGSLLSGGVAAALLRRAAGGSPEVWVGRIMAVVGGAVPPAPLPARGVFRRPARALHRLERHSADLADALSTALAEHRQQAAERRQAMVRFSEAFAGQIHGAIDAVEADARQLLAEVHTIRGIAETTRAEADTVERAGGVAAGTLSAVAVAAQDMTASSEAIDGQVQRSRDISLAAARAAETAGTAIAALVDTARKISTAVGTIEQVARQTQVLALNATIEASRAGEAGAGFAVVAGEVRGLALQTAAMTGEIATLVEAVREDTGRTRDCIAEIGQVVEDLRAVADAIVEASGRQSADAGRVAHNVGSTRERVARMTAAVGGLQTTVERANDAARLLEDLAESLTTRAAALHGQSDDFIAGVRAG</sequence>
<feature type="transmembrane region" description="Helical" evidence="4">
    <location>
        <begin position="308"/>
        <end position="328"/>
    </location>
</feature>